<dbReference type="GO" id="GO:0033922">
    <property type="term" value="F:peptidoglycan beta-N-acetylmuramidase activity"/>
    <property type="evidence" value="ECO:0007669"/>
    <property type="project" value="InterPro"/>
</dbReference>
<evidence type="ECO:0000313" key="3">
    <source>
        <dbReference type="EMBL" id="TDU39531.1"/>
    </source>
</evidence>
<feature type="domain" description="Peptidoglycan beta-N-acetylmuramidase NamZ C-terminal" evidence="2">
    <location>
        <begin position="296"/>
        <end position="433"/>
    </location>
</feature>
<evidence type="ECO:0000259" key="2">
    <source>
        <dbReference type="Pfam" id="PF20732"/>
    </source>
</evidence>
<evidence type="ECO:0000313" key="4">
    <source>
        <dbReference type="Proteomes" id="UP000294689"/>
    </source>
</evidence>
<keyword evidence="4" id="KW-1185">Reference proteome</keyword>
<protein>
    <submittedName>
        <fullName evidence="3">Uncharacterized protein YbbC (DUF1343 family)</fullName>
    </submittedName>
</protein>
<dbReference type="Gene3D" id="3.90.1150.140">
    <property type="match status" value="1"/>
</dbReference>
<name>A0A4R7PZF3_9FLAO</name>
<organism evidence="3 4">
    <name type="scientific">Gelidibacter sediminis</name>
    <dbReference type="NCBI Taxonomy" id="1608710"/>
    <lineage>
        <taxon>Bacteria</taxon>
        <taxon>Pseudomonadati</taxon>
        <taxon>Bacteroidota</taxon>
        <taxon>Flavobacteriia</taxon>
        <taxon>Flavobacteriales</taxon>
        <taxon>Flavobacteriaceae</taxon>
        <taxon>Gelidibacter</taxon>
    </lineage>
</organism>
<sequence>MRLKMFKNTFFPIIMGLVLILISCGNGVRGTKSQERSIKTADHGARIAKNESPTADLSQQPIKVGANRTENYLKVLKGKRVGFVGNQSSVIFKDGKRKNDKGAAYTHLVDSLLSLKINVKKVFSPEHGFRGTADAGEEIKDGLDPKTRLPIISLYGDNKKPKPAQLEGLDIMVFDIQDVGVRFYTYISTLHYVMEACAEANIPLLILDRPNPNGHYIDGPILEKAHTSFVGMHPIPIAHGMTIAEYAQMINGEKWLKNGIQCDLTIISMENYTYDLPYSLPIKPSPNLPNDQSIALYPSLCFFEGTNVSVGRGTDTQFQVFGSPELDKNHFDYRFTPQSKPGATAPPQLGKLCYGRNLAQSEVAPGINLEYVIETYRHTSNKKTFFNSFFVKLAGTSQLQKQIEQGLSEKEIKATWANGLEKFKEIRKRYTLYP</sequence>
<dbReference type="Pfam" id="PF07075">
    <property type="entry name" value="NamZ_N"/>
    <property type="match status" value="1"/>
</dbReference>
<dbReference type="AlphaFoldDB" id="A0A4R7PZF3"/>
<dbReference type="Proteomes" id="UP000294689">
    <property type="component" value="Unassembled WGS sequence"/>
</dbReference>
<dbReference type="InterPro" id="IPR048503">
    <property type="entry name" value="NamZ_C"/>
</dbReference>
<feature type="domain" description="Peptidoglycan beta-N-acetylmuramidase NamZ N-terminal" evidence="1">
    <location>
        <begin position="82"/>
        <end position="291"/>
    </location>
</feature>
<gene>
    <name evidence="3" type="ORF">BXY82_1557</name>
</gene>
<dbReference type="EMBL" id="SOBW01000008">
    <property type="protein sequence ID" value="TDU39531.1"/>
    <property type="molecule type" value="Genomic_DNA"/>
</dbReference>
<proteinExistence type="predicted"/>
<dbReference type="OrthoDB" id="9801061at2"/>
<dbReference type="PIRSF" id="PIRSF016719">
    <property type="entry name" value="UCP016719"/>
    <property type="match status" value="1"/>
</dbReference>
<dbReference type="PROSITE" id="PS51257">
    <property type="entry name" value="PROKAR_LIPOPROTEIN"/>
    <property type="match status" value="1"/>
</dbReference>
<evidence type="ECO:0000259" key="1">
    <source>
        <dbReference type="Pfam" id="PF07075"/>
    </source>
</evidence>
<accession>A0A4R7PZF3</accession>
<dbReference type="InterPro" id="IPR008302">
    <property type="entry name" value="NamZ"/>
</dbReference>
<dbReference type="PANTHER" id="PTHR42915">
    <property type="entry name" value="HYPOTHETICAL 460 KDA PROTEIN IN FEUA-SIGW INTERGENIC REGION [PRECURSOR]"/>
    <property type="match status" value="1"/>
</dbReference>
<dbReference type="PANTHER" id="PTHR42915:SF1">
    <property type="entry name" value="PEPTIDOGLYCAN BETA-N-ACETYLMURAMIDASE NAMZ"/>
    <property type="match status" value="1"/>
</dbReference>
<dbReference type="Gene3D" id="3.40.50.12170">
    <property type="entry name" value="Uncharacterised protein PF07075, DUF1343"/>
    <property type="match status" value="1"/>
</dbReference>
<comment type="caution">
    <text evidence="3">The sequence shown here is derived from an EMBL/GenBank/DDBJ whole genome shotgun (WGS) entry which is preliminary data.</text>
</comment>
<dbReference type="Pfam" id="PF20732">
    <property type="entry name" value="NamZ_C"/>
    <property type="match status" value="1"/>
</dbReference>
<reference evidence="3 4" key="1">
    <citation type="submission" date="2019-03" db="EMBL/GenBank/DDBJ databases">
        <title>Genomic Encyclopedia of Archaeal and Bacterial Type Strains, Phase II (KMG-II): from individual species to whole genera.</title>
        <authorList>
            <person name="Goeker M."/>
        </authorList>
    </citation>
    <scope>NUCLEOTIDE SEQUENCE [LARGE SCALE GENOMIC DNA]</scope>
    <source>
        <strain evidence="3 4">DSM 28135</strain>
    </source>
</reference>
<dbReference type="InterPro" id="IPR048502">
    <property type="entry name" value="NamZ_N"/>
</dbReference>
<dbReference type="RefSeq" id="WP_133757606.1">
    <property type="nucleotide sequence ID" value="NZ_SOBW01000008.1"/>
</dbReference>